<reference evidence="6" key="2">
    <citation type="journal article" date="2021" name="PeerJ">
        <title>Extensive microbial diversity within the chicken gut microbiome revealed by metagenomics and culture.</title>
        <authorList>
            <person name="Gilroy R."/>
            <person name="Ravi A."/>
            <person name="Getino M."/>
            <person name="Pursley I."/>
            <person name="Horton D.L."/>
            <person name="Alikhan N.F."/>
            <person name="Baker D."/>
            <person name="Gharbi K."/>
            <person name="Hall N."/>
            <person name="Watson M."/>
            <person name="Adriaenssens E.M."/>
            <person name="Foster-Nyarko E."/>
            <person name="Jarju S."/>
            <person name="Secka A."/>
            <person name="Antonio M."/>
            <person name="Oren A."/>
            <person name="Chaudhuri R.R."/>
            <person name="La Ragione R."/>
            <person name="Hildebrand F."/>
            <person name="Pallen M.J."/>
        </authorList>
    </citation>
    <scope>NUCLEOTIDE SEQUENCE</scope>
    <source>
        <strain evidence="6">CHK191-8634</strain>
    </source>
</reference>
<dbReference type="Proteomes" id="UP000824073">
    <property type="component" value="Unassembled WGS sequence"/>
</dbReference>
<feature type="domain" description="RapZ C-terminal" evidence="5">
    <location>
        <begin position="108"/>
        <end position="226"/>
    </location>
</feature>
<evidence type="ECO:0000256" key="2">
    <source>
        <dbReference type="ARBA" id="ARBA00022840"/>
    </source>
</evidence>
<organism evidence="6 7">
    <name type="scientific">Candidatus Ventrousia excrementavium</name>
    <dbReference type="NCBI Taxonomy" id="2840961"/>
    <lineage>
        <taxon>Bacteria</taxon>
        <taxon>Bacillati</taxon>
        <taxon>Bacillota</taxon>
        <taxon>Clostridia</taxon>
        <taxon>Eubacteriales</taxon>
        <taxon>Clostridiaceae</taxon>
        <taxon>Clostridiaceae incertae sedis</taxon>
        <taxon>Candidatus Ventrousia</taxon>
    </lineage>
</organism>
<keyword evidence="1" id="KW-0547">Nucleotide-binding</keyword>
<keyword evidence="3" id="KW-0342">GTP-binding</keyword>
<dbReference type="GO" id="GO:0005525">
    <property type="term" value="F:GTP binding"/>
    <property type="evidence" value="ECO:0007669"/>
    <property type="project" value="UniProtKB-KW"/>
</dbReference>
<name>A0A9D1LKL6_9CLOT</name>
<dbReference type="SUPFAM" id="SSF52540">
    <property type="entry name" value="P-loop containing nucleoside triphosphate hydrolases"/>
    <property type="match status" value="1"/>
</dbReference>
<protein>
    <submittedName>
        <fullName evidence="6">RNase adapter RapZ</fullName>
    </submittedName>
</protein>
<dbReference type="InterPro" id="IPR027417">
    <property type="entry name" value="P-loop_NTPase"/>
</dbReference>
<comment type="caution">
    <text evidence="6">The sequence shown here is derived from an EMBL/GenBank/DDBJ whole genome shotgun (WGS) entry which is preliminary data.</text>
</comment>
<reference evidence="6" key="1">
    <citation type="submission" date="2020-10" db="EMBL/GenBank/DDBJ databases">
        <authorList>
            <person name="Gilroy R."/>
        </authorList>
    </citation>
    <scope>NUCLEOTIDE SEQUENCE</scope>
    <source>
        <strain evidence="6">CHK191-8634</strain>
    </source>
</reference>
<evidence type="ECO:0000256" key="3">
    <source>
        <dbReference type="ARBA" id="ARBA00023134"/>
    </source>
</evidence>
<evidence type="ECO:0000256" key="1">
    <source>
        <dbReference type="ARBA" id="ARBA00022741"/>
    </source>
</evidence>
<dbReference type="InterPro" id="IPR053930">
    <property type="entry name" value="RapZ-like_N"/>
</dbReference>
<evidence type="ECO:0000313" key="7">
    <source>
        <dbReference type="Proteomes" id="UP000824073"/>
    </source>
</evidence>
<dbReference type="NCBIfam" id="NF003828">
    <property type="entry name" value="PRK05416.1"/>
    <property type="match status" value="1"/>
</dbReference>
<dbReference type="EMBL" id="DVMR01000024">
    <property type="protein sequence ID" value="HIU43060.1"/>
    <property type="molecule type" value="Genomic_DNA"/>
</dbReference>
<dbReference type="InterPro" id="IPR053931">
    <property type="entry name" value="RapZ_C"/>
</dbReference>
<gene>
    <name evidence="6" type="primary">rapZ</name>
    <name evidence="6" type="ORF">IAB67_02045</name>
</gene>
<keyword evidence="2" id="KW-0067">ATP-binding</keyword>
<feature type="domain" description="RapZ-like N-terminal" evidence="4">
    <location>
        <begin position="2"/>
        <end position="100"/>
    </location>
</feature>
<dbReference type="InterPro" id="IPR005337">
    <property type="entry name" value="RapZ-like"/>
</dbReference>
<dbReference type="Pfam" id="PF03668">
    <property type="entry name" value="RapZ-like_N"/>
    <property type="match status" value="1"/>
</dbReference>
<dbReference type="AlphaFoldDB" id="A0A9D1LKL6"/>
<dbReference type="GO" id="GO:0005524">
    <property type="term" value="F:ATP binding"/>
    <property type="evidence" value="ECO:0007669"/>
    <property type="project" value="UniProtKB-KW"/>
</dbReference>
<feature type="non-terminal residue" evidence="6">
    <location>
        <position position="1"/>
    </location>
</feature>
<dbReference type="Pfam" id="PF22740">
    <property type="entry name" value="PapZ_C"/>
    <property type="match status" value="1"/>
</dbReference>
<evidence type="ECO:0000313" key="6">
    <source>
        <dbReference type="EMBL" id="HIU43060.1"/>
    </source>
</evidence>
<proteinExistence type="predicted"/>
<evidence type="ECO:0000259" key="4">
    <source>
        <dbReference type="Pfam" id="PF03668"/>
    </source>
</evidence>
<sequence length="229" mass="26052">FVVDARGGLDSAELFSVMEEMRRIGVVFRILFIDASDDVLVNRQRESRRRHPLDWQGKGLVAAINEERQLLAPIRSRADFVIDTSYLTTAGLRSQLMNLFCERGQRITLTLCSFGFKYGLPRDSDMVFDVRFLRNPYYVSELREKTGQDEEVANYVMESPAAAEFVDRLYSLLDFLLVRYIEEGRTSLVISIGCTGGRHRSVTIARKLAERLGEAGHAVSLRHRDIAKG</sequence>
<dbReference type="PANTHER" id="PTHR30448:SF0">
    <property type="entry name" value="RNASE ADAPTER PROTEIN RAPZ"/>
    <property type="match status" value="1"/>
</dbReference>
<accession>A0A9D1LKL6</accession>
<evidence type="ECO:0000259" key="5">
    <source>
        <dbReference type="Pfam" id="PF22740"/>
    </source>
</evidence>
<dbReference type="PANTHER" id="PTHR30448">
    <property type="entry name" value="RNASE ADAPTER PROTEIN RAPZ"/>
    <property type="match status" value="1"/>
</dbReference>